<name>A0ABS6H9D9_9PROT</name>
<sequence length="134" mass="14217">MVLRLEVPVSLAGLAAAQEAVEAWAESQDVPPAQALRLRLVTEELLANLIEHATWPAGPTPARLEVVWRDGVLSLALEDAAAPFDPRHAPAAVPSLEGEAVGGLGLALVRRMAQRLDYGRTEAGGNRTSLDIRA</sequence>
<reference evidence="2 3" key="1">
    <citation type="submission" date="2021-01" db="EMBL/GenBank/DDBJ databases">
        <title>Roseomonas sp. nov, a bacterium isolated from an oil production mixture in Yumen Oilfield.</title>
        <authorList>
            <person name="Wu D."/>
        </authorList>
    </citation>
    <scope>NUCLEOTIDE SEQUENCE [LARGE SCALE GENOMIC DNA]</scope>
    <source>
        <strain evidence="2 3">ROY-5-3</strain>
    </source>
</reference>
<keyword evidence="2" id="KW-0547">Nucleotide-binding</keyword>
<dbReference type="Pfam" id="PF13581">
    <property type="entry name" value="HATPase_c_2"/>
    <property type="match status" value="1"/>
</dbReference>
<evidence type="ECO:0000313" key="2">
    <source>
        <dbReference type="EMBL" id="MBU8545299.1"/>
    </source>
</evidence>
<dbReference type="GO" id="GO:0005524">
    <property type="term" value="F:ATP binding"/>
    <property type="evidence" value="ECO:0007669"/>
    <property type="project" value="UniProtKB-KW"/>
</dbReference>
<dbReference type="InterPro" id="IPR050267">
    <property type="entry name" value="Anti-sigma-factor_SerPK"/>
</dbReference>
<protein>
    <submittedName>
        <fullName evidence="2">ATP-binding protein</fullName>
    </submittedName>
</protein>
<gene>
    <name evidence="2" type="ORF">JJQ90_16370</name>
</gene>
<keyword evidence="2" id="KW-0067">ATP-binding</keyword>
<evidence type="ECO:0000313" key="3">
    <source>
        <dbReference type="Proteomes" id="UP000689967"/>
    </source>
</evidence>
<accession>A0ABS6H9D9</accession>
<comment type="caution">
    <text evidence="2">The sequence shown here is derived from an EMBL/GenBank/DDBJ whole genome shotgun (WGS) entry which is preliminary data.</text>
</comment>
<dbReference type="Proteomes" id="UP000689967">
    <property type="component" value="Unassembled WGS sequence"/>
</dbReference>
<feature type="domain" description="Histidine kinase/HSP90-like ATPase" evidence="1">
    <location>
        <begin position="8"/>
        <end position="130"/>
    </location>
</feature>
<proteinExistence type="predicted"/>
<dbReference type="RefSeq" id="WP_216877197.1">
    <property type="nucleotide sequence ID" value="NZ_JAERQM010000004.1"/>
</dbReference>
<dbReference type="InterPro" id="IPR003594">
    <property type="entry name" value="HATPase_dom"/>
</dbReference>
<organism evidence="2 3">
    <name type="scientific">Falsiroseomonas oleicola</name>
    <dbReference type="NCBI Taxonomy" id="2801474"/>
    <lineage>
        <taxon>Bacteria</taxon>
        <taxon>Pseudomonadati</taxon>
        <taxon>Pseudomonadota</taxon>
        <taxon>Alphaproteobacteria</taxon>
        <taxon>Acetobacterales</taxon>
        <taxon>Roseomonadaceae</taxon>
        <taxon>Falsiroseomonas</taxon>
    </lineage>
</organism>
<dbReference type="EMBL" id="JAERQM010000004">
    <property type="protein sequence ID" value="MBU8545299.1"/>
    <property type="molecule type" value="Genomic_DNA"/>
</dbReference>
<keyword evidence="3" id="KW-1185">Reference proteome</keyword>
<dbReference type="CDD" id="cd16936">
    <property type="entry name" value="HATPase_RsbW-like"/>
    <property type="match status" value="1"/>
</dbReference>
<dbReference type="PANTHER" id="PTHR35526">
    <property type="entry name" value="ANTI-SIGMA-F FACTOR RSBW-RELATED"/>
    <property type="match status" value="1"/>
</dbReference>
<evidence type="ECO:0000259" key="1">
    <source>
        <dbReference type="Pfam" id="PF13581"/>
    </source>
</evidence>